<gene>
    <name evidence="1" type="ORF">EVAR_66235_1</name>
</gene>
<proteinExistence type="predicted"/>
<dbReference type="AlphaFoldDB" id="A0A4C1ZZ71"/>
<evidence type="ECO:0000313" key="2">
    <source>
        <dbReference type="Proteomes" id="UP000299102"/>
    </source>
</evidence>
<protein>
    <submittedName>
        <fullName evidence="1">Uncharacterized protein</fullName>
    </submittedName>
</protein>
<keyword evidence="2" id="KW-1185">Reference proteome</keyword>
<sequence>MKIRSCVAGRGLRSGAPGKPYAAYGIAAGFPLDYPFTTYELALPNLRSRTKAVHDTRTYCISFRSGMRFTSNEATYRHVSPYPSPP</sequence>
<dbReference type="EMBL" id="BGZK01002227">
    <property type="protein sequence ID" value="GBP91965.1"/>
    <property type="molecule type" value="Genomic_DNA"/>
</dbReference>
<dbReference type="Proteomes" id="UP000299102">
    <property type="component" value="Unassembled WGS sequence"/>
</dbReference>
<comment type="caution">
    <text evidence="1">The sequence shown here is derived from an EMBL/GenBank/DDBJ whole genome shotgun (WGS) entry which is preliminary data.</text>
</comment>
<accession>A0A4C1ZZ71</accession>
<evidence type="ECO:0000313" key="1">
    <source>
        <dbReference type="EMBL" id="GBP91965.1"/>
    </source>
</evidence>
<reference evidence="1 2" key="1">
    <citation type="journal article" date="2019" name="Commun. Biol.">
        <title>The bagworm genome reveals a unique fibroin gene that provides high tensile strength.</title>
        <authorList>
            <person name="Kono N."/>
            <person name="Nakamura H."/>
            <person name="Ohtoshi R."/>
            <person name="Tomita M."/>
            <person name="Numata K."/>
            <person name="Arakawa K."/>
        </authorList>
    </citation>
    <scope>NUCLEOTIDE SEQUENCE [LARGE SCALE GENOMIC DNA]</scope>
</reference>
<organism evidence="1 2">
    <name type="scientific">Eumeta variegata</name>
    <name type="common">Bagworm moth</name>
    <name type="synonym">Eumeta japonica</name>
    <dbReference type="NCBI Taxonomy" id="151549"/>
    <lineage>
        <taxon>Eukaryota</taxon>
        <taxon>Metazoa</taxon>
        <taxon>Ecdysozoa</taxon>
        <taxon>Arthropoda</taxon>
        <taxon>Hexapoda</taxon>
        <taxon>Insecta</taxon>
        <taxon>Pterygota</taxon>
        <taxon>Neoptera</taxon>
        <taxon>Endopterygota</taxon>
        <taxon>Lepidoptera</taxon>
        <taxon>Glossata</taxon>
        <taxon>Ditrysia</taxon>
        <taxon>Tineoidea</taxon>
        <taxon>Psychidae</taxon>
        <taxon>Oiketicinae</taxon>
        <taxon>Eumeta</taxon>
    </lineage>
</organism>
<name>A0A4C1ZZ71_EUMVA</name>